<dbReference type="AlphaFoldDB" id="A0AAD4LSD6"/>
<accession>A0AAD4LSD6</accession>
<evidence type="ECO:0000256" key="1">
    <source>
        <dbReference type="SAM" id="MobiDB-lite"/>
    </source>
</evidence>
<reference evidence="2" key="1">
    <citation type="submission" date="2022-01" db="EMBL/GenBank/DDBJ databases">
        <title>Comparative genomics reveals a dynamic genome evolution in the ectomycorrhizal milk-cap (Lactarius) mushrooms.</title>
        <authorList>
            <consortium name="DOE Joint Genome Institute"/>
            <person name="Lebreton A."/>
            <person name="Tang N."/>
            <person name="Kuo A."/>
            <person name="LaButti K."/>
            <person name="Drula E."/>
            <person name="Barry K."/>
            <person name="Clum A."/>
            <person name="Lipzen A."/>
            <person name="Mousain D."/>
            <person name="Ng V."/>
            <person name="Wang R."/>
            <person name="Wang X."/>
            <person name="Dai Y."/>
            <person name="Henrissat B."/>
            <person name="Grigoriev I.V."/>
            <person name="Guerin-Laguette A."/>
            <person name="Yu F."/>
            <person name="Martin F.M."/>
        </authorList>
    </citation>
    <scope>NUCLEOTIDE SEQUENCE</scope>
    <source>
        <strain evidence="2">QP</strain>
    </source>
</reference>
<protein>
    <submittedName>
        <fullName evidence="2">Uncharacterized protein</fullName>
    </submittedName>
</protein>
<feature type="region of interest" description="Disordered" evidence="1">
    <location>
        <begin position="104"/>
        <end position="146"/>
    </location>
</feature>
<evidence type="ECO:0000313" key="2">
    <source>
        <dbReference type="EMBL" id="KAH9000486.1"/>
    </source>
</evidence>
<sequence length="207" mass="22815">MPPSSAILAAIVGITFVGPKNLPEKHTSCTFSTNPAFLVALASLLFPAAQASLLSRYAWPQNLRKHHWSPATLGLKVSASQEDRRLSLTVDSVVSGECIENMPRVGPISKGNNSTTGKGKEKEKEAHGENHQRARFESTTSTPSWNEHLSKMRATSWLKIGPAPCVDRHQVHALCGSTRIEERKQWSFKVDVRLEVKKLNDDNSHGL</sequence>
<organism evidence="2 3">
    <name type="scientific">Lactarius akahatsu</name>
    <dbReference type="NCBI Taxonomy" id="416441"/>
    <lineage>
        <taxon>Eukaryota</taxon>
        <taxon>Fungi</taxon>
        <taxon>Dikarya</taxon>
        <taxon>Basidiomycota</taxon>
        <taxon>Agaricomycotina</taxon>
        <taxon>Agaricomycetes</taxon>
        <taxon>Russulales</taxon>
        <taxon>Russulaceae</taxon>
        <taxon>Lactarius</taxon>
    </lineage>
</organism>
<feature type="compositionally biased region" description="Polar residues" evidence="1">
    <location>
        <begin position="137"/>
        <end position="146"/>
    </location>
</feature>
<gene>
    <name evidence="2" type="ORF">EDB92DRAFT_1812814</name>
</gene>
<evidence type="ECO:0000313" key="3">
    <source>
        <dbReference type="Proteomes" id="UP001201163"/>
    </source>
</evidence>
<comment type="caution">
    <text evidence="2">The sequence shown here is derived from an EMBL/GenBank/DDBJ whole genome shotgun (WGS) entry which is preliminary data.</text>
</comment>
<feature type="compositionally biased region" description="Basic and acidic residues" evidence="1">
    <location>
        <begin position="118"/>
        <end position="136"/>
    </location>
</feature>
<dbReference type="Proteomes" id="UP001201163">
    <property type="component" value="Unassembled WGS sequence"/>
</dbReference>
<dbReference type="EMBL" id="JAKELL010000002">
    <property type="protein sequence ID" value="KAH9000486.1"/>
    <property type="molecule type" value="Genomic_DNA"/>
</dbReference>
<name>A0AAD4LSD6_9AGAM</name>
<keyword evidence="3" id="KW-1185">Reference proteome</keyword>
<proteinExistence type="predicted"/>